<evidence type="ECO:0000313" key="6">
    <source>
        <dbReference type="EMBL" id="MFC6201778.1"/>
    </source>
</evidence>
<keyword evidence="4" id="KW-1133">Transmembrane helix</keyword>
<dbReference type="Proteomes" id="UP001596171">
    <property type="component" value="Unassembled WGS sequence"/>
</dbReference>
<sequence length="430" mass="48842">MAFLLNGLILISSISYGYFLVTVFLVNHYREPVKKIVKGSKQYHLYLIIPVLNEETIIKQTLKQLTAQLATLPSTIDAKIIAVDDHSEDGSLAVLTRFKSPYLKVLHRNAGRHQGKGAVINTAVSYLRRYKKSVDSHETVIGVLDADARISQSALIEAVARFETEPEMDMLQTGVSIDNQTNWLTRMQNFDFMGVNNATQQLRNRLGQGIASGNGQFVRLSLALENPWGNSLLEDLEYTIRTWLLGQKVQFTHQIVVQQEGVTSVRALIKQRARWSQGALQCLKYLPALWRTKHVNLFTKVDTSIWMLMPITGCIVPVTGLVTLIVFIERSWRGWVVGGHFLVLQTIFAIILLTCVVLTLVFQRNSQDAQQPQSWWRSLWLSLNFQLYLFIIALTPYVAVYRQLFGRTAWVKTQHGVQPEFAKQGGRTRV</sequence>
<reference evidence="7" key="1">
    <citation type="journal article" date="2019" name="Int. J. Syst. Evol. Microbiol.">
        <title>The Global Catalogue of Microorganisms (GCM) 10K type strain sequencing project: providing services to taxonomists for standard genome sequencing and annotation.</title>
        <authorList>
            <consortium name="The Broad Institute Genomics Platform"/>
            <consortium name="The Broad Institute Genome Sequencing Center for Infectious Disease"/>
            <person name="Wu L."/>
            <person name="Ma J."/>
        </authorList>
    </citation>
    <scope>NUCLEOTIDE SEQUENCE [LARGE SCALE GENOMIC DNA]</scope>
    <source>
        <strain evidence="7">CCM 8930</strain>
    </source>
</reference>
<name>A0ABW1SJQ8_9LACO</name>
<evidence type="ECO:0000256" key="4">
    <source>
        <dbReference type="SAM" id="Phobius"/>
    </source>
</evidence>
<dbReference type="EMBL" id="JBHSSE010000016">
    <property type="protein sequence ID" value="MFC6201778.1"/>
    <property type="molecule type" value="Genomic_DNA"/>
</dbReference>
<organism evidence="6 7">
    <name type="scientific">Lactiplantibacillus nangangensis</name>
    <dbReference type="NCBI Taxonomy" id="2559917"/>
    <lineage>
        <taxon>Bacteria</taxon>
        <taxon>Bacillati</taxon>
        <taxon>Bacillota</taxon>
        <taxon>Bacilli</taxon>
        <taxon>Lactobacillales</taxon>
        <taxon>Lactobacillaceae</taxon>
        <taxon>Lactiplantibacillus</taxon>
    </lineage>
</organism>
<evidence type="ECO:0000256" key="3">
    <source>
        <dbReference type="ARBA" id="ARBA00022679"/>
    </source>
</evidence>
<dbReference type="PANTHER" id="PTHR43630">
    <property type="entry name" value="POLY-BETA-1,6-N-ACETYL-D-GLUCOSAMINE SYNTHASE"/>
    <property type="match status" value="1"/>
</dbReference>
<dbReference type="PANTHER" id="PTHR43630:SF1">
    <property type="entry name" value="POLY-BETA-1,6-N-ACETYL-D-GLUCOSAMINE SYNTHASE"/>
    <property type="match status" value="1"/>
</dbReference>
<evidence type="ECO:0000256" key="2">
    <source>
        <dbReference type="ARBA" id="ARBA00022676"/>
    </source>
</evidence>
<feature type="transmembrane region" description="Helical" evidence="4">
    <location>
        <begin position="340"/>
        <end position="362"/>
    </location>
</feature>
<dbReference type="GO" id="GO:0016757">
    <property type="term" value="F:glycosyltransferase activity"/>
    <property type="evidence" value="ECO:0007669"/>
    <property type="project" value="UniProtKB-KW"/>
</dbReference>
<feature type="domain" description="Glycosyltransferase 2-like" evidence="5">
    <location>
        <begin position="141"/>
        <end position="350"/>
    </location>
</feature>
<protein>
    <submittedName>
        <fullName evidence="6">Glycosyltransferase family 2 protein</fullName>
        <ecNumber evidence="6">2.4.-.-</ecNumber>
    </submittedName>
</protein>
<keyword evidence="2 6" id="KW-0328">Glycosyltransferase</keyword>
<dbReference type="InterPro" id="IPR029044">
    <property type="entry name" value="Nucleotide-diphossugar_trans"/>
</dbReference>
<gene>
    <name evidence="6" type="ORF">ACFP1L_07820</name>
</gene>
<comment type="caution">
    <text evidence="6">The sequence shown here is derived from an EMBL/GenBank/DDBJ whole genome shotgun (WGS) entry which is preliminary data.</text>
</comment>
<keyword evidence="4" id="KW-0472">Membrane</keyword>
<evidence type="ECO:0000313" key="7">
    <source>
        <dbReference type="Proteomes" id="UP001596171"/>
    </source>
</evidence>
<proteinExistence type="inferred from homology"/>
<feature type="transmembrane region" description="Helical" evidence="4">
    <location>
        <begin position="6"/>
        <end position="26"/>
    </location>
</feature>
<keyword evidence="7" id="KW-1185">Reference proteome</keyword>
<keyword evidence="4" id="KW-0812">Transmembrane</keyword>
<dbReference type="Pfam" id="PF13632">
    <property type="entry name" value="Glyco_trans_2_3"/>
    <property type="match status" value="1"/>
</dbReference>
<dbReference type="InterPro" id="IPR001173">
    <property type="entry name" value="Glyco_trans_2-like"/>
</dbReference>
<feature type="transmembrane region" description="Helical" evidence="4">
    <location>
        <begin position="305"/>
        <end position="328"/>
    </location>
</feature>
<dbReference type="SUPFAM" id="SSF53448">
    <property type="entry name" value="Nucleotide-diphospho-sugar transferases"/>
    <property type="match status" value="1"/>
</dbReference>
<comment type="similarity">
    <text evidence="1">Belongs to the glycosyltransferase 2 family.</text>
</comment>
<evidence type="ECO:0000259" key="5">
    <source>
        <dbReference type="Pfam" id="PF13632"/>
    </source>
</evidence>
<accession>A0ABW1SJQ8</accession>
<evidence type="ECO:0000256" key="1">
    <source>
        <dbReference type="ARBA" id="ARBA00006739"/>
    </source>
</evidence>
<dbReference type="RefSeq" id="WP_137615392.1">
    <property type="nucleotide sequence ID" value="NZ_BJDI01000002.1"/>
</dbReference>
<dbReference type="Gene3D" id="3.90.550.10">
    <property type="entry name" value="Spore Coat Polysaccharide Biosynthesis Protein SpsA, Chain A"/>
    <property type="match status" value="1"/>
</dbReference>
<feature type="transmembrane region" description="Helical" evidence="4">
    <location>
        <begin position="383"/>
        <end position="401"/>
    </location>
</feature>
<keyword evidence="3 6" id="KW-0808">Transferase</keyword>
<dbReference type="EC" id="2.4.-.-" evidence="6"/>